<reference evidence="10" key="1">
    <citation type="submission" date="2022-11" db="UniProtKB">
        <authorList>
            <consortium name="WormBaseParasite"/>
        </authorList>
    </citation>
    <scope>IDENTIFICATION</scope>
</reference>
<evidence type="ECO:0000313" key="10">
    <source>
        <dbReference type="WBParaSite" id="PSAMB.scaffold1028size36926.g10390.t1"/>
    </source>
</evidence>
<name>A0A914UHT1_9BILA</name>
<keyword evidence="4" id="KW-0804">Transcription</keyword>
<evidence type="ECO:0000313" key="9">
    <source>
        <dbReference type="Proteomes" id="UP000887566"/>
    </source>
</evidence>
<organism evidence="9 10">
    <name type="scientific">Plectus sambesii</name>
    <dbReference type="NCBI Taxonomy" id="2011161"/>
    <lineage>
        <taxon>Eukaryota</taxon>
        <taxon>Metazoa</taxon>
        <taxon>Ecdysozoa</taxon>
        <taxon>Nematoda</taxon>
        <taxon>Chromadorea</taxon>
        <taxon>Plectida</taxon>
        <taxon>Plectina</taxon>
        <taxon>Plectoidea</taxon>
        <taxon>Plectidae</taxon>
        <taxon>Plectus</taxon>
    </lineage>
</organism>
<dbReference type="InterPro" id="IPR012340">
    <property type="entry name" value="NA-bd_OB-fold"/>
</dbReference>
<dbReference type="GO" id="GO:0006384">
    <property type="term" value="P:transcription initiation at RNA polymerase III promoter"/>
    <property type="evidence" value="ECO:0007669"/>
    <property type="project" value="TreeGrafter"/>
</dbReference>
<dbReference type="PANTHER" id="PTHR12709:SF1">
    <property type="entry name" value="DNA-DIRECTED RNA POLYMERASE III SUBUNIT RPC8"/>
    <property type="match status" value="1"/>
</dbReference>
<evidence type="ECO:0000256" key="1">
    <source>
        <dbReference type="ARBA" id="ARBA00004123"/>
    </source>
</evidence>
<evidence type="ECO:0000259" key="7">
    <source>
        <dbReference type="Pfam" id="PF03876"/>
    </source>
</evidence>
<evidence type="ECO:0000256" key="6">
    <source>
        <dbReference type="SAM" id="MobiDB-lite"/>
    </source>
</evidence>
<evidence type="ECO:0000256" key="2">
    <source>
        <dbReference type="ARBA" id="ARBA00009307"/>
    </source>
</evidence>
<feature type="domain" description="RNA polymerase Rpb7-like N-terminal" evidence="7">
    <location>
        <begin position="8"/>
        <end position="55"/>
    </location>
</feature>
<dbReference type="Proteomes" id="UP000887566">
    <property type="component" value="Unplaced"/>
</dbReference>
<dbReference type="InterPro" id="IPR045113">
    <property type="entry name" value="Rpb7-like"/>
</dbReference>
<dbReference type="Pfam" id="PF03876">
    <property type="entry name" value="SHS2_Rpb7-N"/>
    <property type="match status" value="1"/>
</dbReference>
<feature type="region of interest" description="Disordered" evidence="6">
    <location>
        <begin position="152"/>
        <end position="176"/>
    </location>
</feature>
<feature type="compositionally biased region" description="Polar residues" evidence="6">
    <location>
        <begin position="152"/>
        <end position="169"/>
    </location>
</feature>
<protein>
    <submittedName>
        <fullName evidence="10">RNA polymerase III subunit Rpc25 domain-containing protein</fullName>
    </submittedName>
</protein>
<dbReference type="AlphaFoldDB" id="A0A914UHT1"/>
<keyword evidence="9" id="KW-1185">Reference proteome</keyword>
<dbReference type="InterPro" id="IPR036898">
    <property type="entry name" value="RNA_pol_Rpb7-like_N_sf"/>
</dbReference>
<evidence type="ECO:0000256" key="4">
    <source>
        <dbReference type="ARBA" id="ARBA00023163"/>
    </source>
</evidence>
<dbReference type="Gene3D" id="3.30.1490.120">
    <property type="entry name" value="RNA polymerase Rpb7-like, N-terminal domain"/>
    <property type="match status" value="1"/>
</dbReference>
<evidence type="ECO:0000256" key="3">
    <source>
        <dbReference type="ARBA" id="ARBA00022478"/>
    </source>
</evidence>
<dbReference type="Pfam" id="PF08292">
    <property type="entry name" value="RNA_pol_Rbc25"/>
    <property type="match status" value="1"/>
</dbReference>
<dbReference type="SUPFAM" id="SSF88798">
    <property type="entry name" value="N-terminal, heterodimerisation domain of RBP7 (RpoE)"/>
    <property type="match status" value="1"/>
</dbReference>
<proteinExistence type="inferred from homology"/>
<dbReference type="CDD" id="cd04330">
    <property type="entry name" value="RNAP_III_Rpc25_N"/>
    <property type="match status" value="1"/>
</dbReference>
<feature type="domain" description="RNA polymerase III subunit Rpc25" evidence="8">
    <location>
        <begin position="74"/>
        <end position="195"/>
    </location>
</feature>
<dbReference type="InterPro" id="IPR005576">
    <property type="entry name" value="Rpb7-like_N"/>
</dbReference>
<comment type="similarity">
    <text evidence="2">Belongs to the eukaryotic RPB7/RPC8 RNA polymerase subunit family.</text>
</comment>
<dbReference type="Gene3D" id="2.40.50.140">
    <property type="entry name" value="Nucleic acid-binding proteins"/>
    <property type="match status" value="1"/>
</dbReference>
<dbReference type="InterPro" id="IPR013238">
    <property type="entry name" value="RNA_pol_III_Rbc25"/>
</dbReference>
<keyword evidence="5" id="KW-0539">Nucleus</keyword>
<comment type="subcellular location">
    <subcellularLocation>
        <location evidence="1">Nucleus</location>
    </subcellularLocation>
</comment>
<dbReference type="PANTHER" id="PTHR12709">
    <property type="entry name" value="DNA-DIRECTED RNA POLYMERASE II, III"/>
    <property type="match status" value="1"/>
</dbReference>
<dbReference type="WBParaSite" id="PSAMB.scaffold1028size36926.g10390.t1">
    <property type="protein sequence ID" value="PSAMB.scaffold1028size36926.g10390.t1"/>
    <property type="gene ID" value="PSAMB.scaffold1028size36926.g10390"/>
</dbReference>
<evidence type="ECO:0000259" key="8">
    <source>
        <dbReference type="Pfam" id="PF08292"/>
    </source>
</evidence>
<sequence length="212" mass="23759">MFVLAQMTDTVRVAPHEFGSDFQTALEKVVLNVGLCICFYDFIEIADSYLLPGDGASHTNVVFRFVVFRPFVDEILTGKIQACTRQSITLSVGFFDNIIVPADKLPTVSRFDDKEQVWYWEYASDDGEAPAKLYMDPGKEVRFRVVEEQFCETQPTTADQTPIEQQQSGEGADRKSPYTIIVSMSESGLGDLQWWVTAPAEDEPMDAGGEED</sequence>
<dbReference type="SUPFAM" id="SSF50249">
    <property type="entry name" value="Nucleic acid-binding proteins"/>
    <property type="match status" value="1"/>
</dbReference>
<keyword evidence="3" id="KW-0240">DNA-directed RNA polymerase</keyword>
<evidence type="ECO:0000256" key="5">
    <source>
        <dbReference type="ARBA" id="ARBA00023242"/>
    </source>
</evidence>
<accession>A0A914UHT1</accession>
<dbReference type="GO" id="GO:0005666">
    <property type="term" value="C:RNA polymerase III complex"/>
    <property type="evidence" value="ECO:0007669"/>
    <property type="project" value="TreeGrafter"/>
</dbReference>